<accession>A0A2N3J8U9</accession>
<sequence length="62" mass="6943">MDITTSQDQTEHSGTRVKGKRAICKWFVGTKPLPVMQLMARSFFCSNISQTTMSVFSVKSNV</sequence>
<organism evidence="1 2">
    <name type="scientific">Aeromonas sobria</name>
    <dbReference type="NCBI Taxonomy" id="646"/>
    <lineage>
        <taxon>Bacteria</taxon>
        <taxon>Pseudomonadati</taxon>
        <taxon>Pseudomonadota</taxon>
        <taxon>Gammaproteobacteria</taxon>
        <taxon>Aeromonadales</taxon>
        <taxon>Aeromonadaceae</taxon>
        <taxon>Aeromonas</taxon>
    </lineage>
</organism>
<dbReference type="EMBL" id="LJZX01000001">
    <property type="protein sequence ID" value="PKQ82980.1"/>
    <property type="molecule type" value="Genomic_DNA"/>
</dbReference>
<proteinExistence type="predicted"/>
<evidence type="ECO:0000313" key="1">
    <source>
        <dbReference type="EMBL" id="PKQ82980.1"/>
    </source>
</evidence>
<evidence type="ECO:0000313" key="2">
    <source>
        <dbReference type="Proteomes" id="UP000233526"/>
    </source>
</evidence>
<dbReference type="Proteomes" id="UP000233526">
    <property type="component" value="Unassembled WGS sequence"/>
</dbReference>
<name>A0A2N3J8U9_AERSO</name>
<gene>
    <name evidence="1" type="ORF">AOX56_00205</name>
</gene>
<comment type="caution">
    <text evidence="1">The sequence shown here is derived from an EMBL/GenBank/DDBJ whole genome shotgun (WGS) entry which is preliminary data.</text>
</comment>
<protein>
    <submittedName>
        <fullName evidence="1">Uncharacterized protein</fullName>
    </submittedName>
</protein>
<dbReference type="AlphaFoldDB" id="A0A2N3J8U9"/>
<reference evidence="1 2" key="1">
    <citation type="journal article" date="2017" name="Front. Microbiol.">
        <title>Strong Genomic and Phenotypic Heterogeneity in the Aeromonas sobria Species Complex.</title>
        <authorList>
            <person name="Gauthier J."/>
            <person name="Vincent A.T."/>
            <person name="Charette S.J."/>
            <person name="Derome N."/>
        </authorList>
    </citation>
    <scope>NUCLEOTIDE SEQUENCE [LARGE SCALE GENOMIC DNA]</scope>
    <source>
        <strain evidence="1 2">JF2635</strain>
    </source>
</reference>